<gene>
    <name evidence="1" type="ORF">Salat_1936400</name>
</gene>
<protein>
    <submittedName>
        <fullName evidence="1">Uncharacterized protein</fullName>
    </submittedName>
</protein>
<sequence length="164" mass="17737">MGRMHLCRSAGYQGLPRASIPGLSGQAIGVDPAGMGLHIPCFPCQFHQMTAPVAPCVFPSVLIPRNPVPGESTAYRTAPSRFLNPHPGITQHGVWEPSMNEMLLRPSLGYSMTSTGVRPRLGAQATPFSDGVYRFPACLSNLSTMPLSETNYVPHCDEEFLNVL</sequence>
<evidence type="ECO:0000313" key="2">
    <source>
        <dbReference type="Proteomes" id="UP001293254"/>
    </source>
</evidence>
<name>A0AAE1Y4D2_9LAMI</name>
<reference evidence="1" key="1">
    <citation type="submission" date="2020-06" db="EMBL/GenBank/DDBJ databases">
        <authorList>
            <person name="Li T."/>
            <person name="Hu X."/>
            <person name="Zhang T."/>
            <person name="Song X."/>
            <person name="Zhang H."/>
            <person name="Dai N."/>
            <person name="Sheng W."/>
            <person name="Hou X."/>
            <person name="Wei L."/>
        </authorList>
    </citation>
    <scope>NUCLEOTIDE SEQUENCE</scope>
    <source>
        <strain evidence="1">3651</strain>
        <tissue evidence="1">Leaf</tissue>
    </source>
</reference>
<keyword evidence="2" id="KW-1185">Reference proteome</keyword>
<dbReference type="AlphaFoldDB" id="A0AAE1Y4D2"/>
<evidence type="ECO:0000313" key="1">
    <source>
        <dbReference type="EMBL" id="KAK4423536.1"/>
    </source>
</evidence>
<accession>A0AAE1Y4D2</accession>
<reference evidence="1" key="2">
    <citation type="journal article" date="2024" name="Plant">
        <title>Genomic evolution and insights into agronomic trait innovations of Sesamum species.</title>
        <authorList>
            <person name="Miao H."/>
            <person name="Wang L."/>
            <person name="Qu L."/>
            <person name="Liu H."/>
            <person name="Sun Y."/>
            <person name="Le M."/>
            <person name="Wang Q."/>
            <person name="Wei S."/>
            <person name="Zheng Y."/>
            <person name="Lin W."/>
            <person name="Duan Y."/>
            <person name="Cao H."/>
            <person name="Xiong S."/>
            <person name="Wang X."/>
            <person name="Wei L."/>
            <person name="Li C."/>
            <person name="Ma Q."/>
            <person name="Ju M."/>
            <person name="Zhao R."/>
            <person name="Li G."/>
            <person name="Mu C."/>
            <person name="Tian Q."/>
            <person name="Mei H."/>
            <person name="Zhang T."/>
            <person name="Gao T."/>
            <person name="Zhang H."/>
        </authorList>
    </citation>
    <scope>NUCLEOTIDE SEQUENCE</scope>
    <source>
        <strain evidence="1">3651</strain>
    </source>
</reference>
<dbReference type="Proteomes" id="UP001293254">
    <property type="component" value="Unassembled WGS sequence"/>
</dbReference>
<organism evidence="1 2">
    <name type="scientific">Sesamum alatum</name>
    <dbReference type="NCBI Taxonomy" id="300844"/>
    <lineage>
        <taxon>Eukaryota</taxon>
        <taxon>Viridiplantae</taxon>
        <taxon>Streptophyta</taxon>
        <taxon>Embryophyta</taxon>
        <taxon>Tracheophyta</taxon>
        <taxon>Spermatophyta</taxon>
        <taxon>Magnoliopsida</taxon>
        <taxon>eudicotyledons</taxon>
        <taxon>Gunneridae</taxon>
        <taxon>Pentapetalae</taxon>
        <taxon>asterids</taxon>
        <taxon>lamiids</taxon>
        <taxon>Lamiales</taxon>
        <taxon>Pedaliaceae</taxon>
        <taxon>Sesamum</taxon>
    </lineage>
</organism>
<proteinExistence type="predicted"/>
<comment type="caution">
    <text evidence="1">The sequence shown here is derived from an EMBL/GenBank/DDBJ whole genome shotgun (WGS) entry which is preliminary data.</text>
</comment>
<dbReference type="EMBL" id="JACGWO010000007">
    <property type="protein sequence ID" value="KAK4423536.1"/>
    <property type="molecule type" value="Genomic_DNA"/>
</dbReference>